<feature type="region of interest" description="Disordered" evidence="1">
    <location>
        <begin position="42"/>
        <end position="68"/>
    </location>
</feature>
<name>A0AB39SKX0_9ACTN</name>
<reference evidence="2" key="1">
    <citation type="submission" date="2024-07" db="EMBL/GenBank/DDBJ databases">
        <authorList>
            <person name="Yu S.T."/>
        </authorList>
    </citation>
    <scope>NUCLEOTIDE SEQUENCE</scope>
    <source>
        <strain evidence="2">R35</strain>
    </source>
</reference>
<gene>
    <name evidence="2" type="ORF">AB5J50_43615</name>
</gene>
<dbReference type="AlphaFoldDB" id="A0AB39SKX0"/>
<sequence>MNAHPPPGPGTSEAVTPEYLRKQYEAGATVEELVTASGLSYGTVSQSRAPDPGIDCPIPPDVATLQPK</sequence>
<accession>A0AB39SKX0</accession>
<evidence type="ECO:0000313" key="2">
    <source>
        <dbReference type="EMBL" id="XDQ67192.1"/>
    </source>
</evidence>
<proteinExistence type="predicted"/>
<dbReference type="EMBL" id="CP163440">
    <property type="protein sequence ID" value="XDQ67192.1"/>
    <property type="molecule type" value="Genomic_DNA"/>
</dbReference>
<organism evidence="2">
    <name type="scientific">Streptomyces sp. R35</name>
    <dbReference type="NCBI Taxonomy" id="3238630"/>
    <lineage>
        <taxon>Bacteria</taxon>
        <taxon>Bacillati</taxon>
        <taxon>Actinomycetota</taxon>
        <taxon>Actinomycetes</taxon>
        <taxon>Kitasatosporales</taxon>
        <taxon>Streptomycetaceae</taxon>
        <taxon>Streptomyces</taxon>
    </lineage>
</organism>
<dbReference type="RefSeq" id="WP_369264119.1">
    <property type="nucleotide sequence ID" value="NZ_CP163440.1"/>
</dbReference>
<protein>
    <submittedName>
        <fullName evidence="2">Uncharacterized protein</fullName>
    </submittedName>
</protein>
<evidence type="ECO:0000256" key="1">
    <source>
        <dbReference type="SAM" id="MobiDB-lite"/>
    </source>
</evidence>